<evidence type="ECO:0000313" key="3">
    <source>
        <dbReference type="Proteomes" id="UP000037977"/>
    </source>
</evidence>
<gene>
    <name evidence="2" type="ORF">ADM90_16355</name>
</gene>
<keyword evidence="1" id="KW-1133">Transmembrane helix</keyword>
<name>A0A0M9DHK5_9BACI</name>
<dbReference type="EMBL" id="LGCI01000010">
    <property type="protein sequence ID" value="KOY80753.1"/>
    <property type="molecule type" value="Genomic_DNA"/>
</dbReference>
<dbReference type="STRING" id="33935.ADM90_16355"/>
<sequence length="91" mass="10674">MEKFWLLPIGAFFVVMYLCYLAQQKMLYLMSLLRLELLMCKSSFAYQEIQEKQLSMFFLGEATVTNAYFFFMLPCQSSGSRALNKYIDDSS</sequence>
<proteinExistence type="predicted"/>
<evidence type="ECO:0000256" key="1">
    <source>
        <dbReference type="SAM" id="Phobius"/>
    </source>
</evidence>
<protein>
    <submittedName>
        <fullName evidence="2">Uncharacterized protein</fullName>
    </submittedName>
</protein>
<dbReference type="PATRIC" id="fig|33935.3.peg.2024"/>
<evidence type="ECO:0000313" key="2">
    <source>
        <dbReference type="EMBL" id="KOY80753.1"/>
    </source>
</evidence>
<reference evidence="2 3" key="1">
    <citation type="submission" date="2015-07" db="EMBL/GenBank/DDBJ databases">
        <title>Genome sequencing project for genomic taxonomy and phylogenomics of Bacillus-like bacteria.</title>
        <authorList>
            <person name="Liu B."/>
            <person name="Wang J."/>
            <person name="Zhu Y."/>
            <person name="Liu G."/>
            <person name="Chen Q."/>
            <person name="Chen Z."/>
            <person name="Che J."/>
            <person name="Ge C."/>
            <person name="Shi H."/>
            <person name="Pan Z."/>
            <person name="Liu X."/>
        </authorList>
    </citation>
    <scope>NUCLEOTIDE SEQUENCE [LARGE SCALE GENOMIC DNA]</scope>
    <source>
        <strain evidence="2 3">DSM 54</strain>
    </source>
</reference>
<keyword evidence="3" id="KW-1185">Reference proteome</keyword>
<comment type="caution">
    <text evidence="2">The sequence shown here is derived from an EMBL/GenBank/DDBJ whole genome shotgun (WGS) entry which is preliminary data.</text>
</comment>
<accession>A0A0M9DHK5</accession>
<dbReference type="Proteomes" id="UP000037977">
    <property type="component" value="Unassembled WGS sequence"/>
</dbReference>
<feature type="transmembrane region" description="Helical" evidence="1">
    <location>
        <begin position="6"/>
        <end position="22"/>
    </location>
</feature>
<keyword evidence="1" id="KW-0812">Transmembrane</keyword>
<dbReference type="AlphaFoldDB" id="A0A0M9DHK5"/>
<organism evidence="2 3">
    <name type="scientific">Lysinibacillus macroides</name>
    <dbReference type="NCBI Taxonomy" id="33935"/>
    <lineage>
        <taxon>Bacteria</taxon>
        <taxon>Bacillati</taxon>
        <taxon>Bacillota</taxon>
        <taxon>Bacilli</taxon>
        <taxon>Bacillales</taxon>
        <taxon>Bacillaceae</taxon>
        <taxon>Lysinibacillus</taxon>
    </lineage>
</organism>
<keyword evidence="1" id="KW-0472">Membrane</keyword>